<feature type="non-terminal residue" evidence="2">
    <location>
        <position position="119"/>
    </location>
</feature>
<gene>
    <name evidence="2" type="ORF">EZS28_032629</name>
</gene>
<dbReference type="EMBL" id="SNRW01014109">
    <property type="protein sequence ID" value="KAA6371842.1"/>
    <property type="molecule type" value="Genomic_DNA"/>
</dbReference>
<reference evidence="2 3" key="1">
    <citation type="submission" date="2019-03" db="EMBL/GenBank/DDBJ databases">
        <title>Single cell metagenomics reveals metabolic interactions within the superorganism composed of flagellate Streblomastix strix and complex community of Bacteroidetes bacteria on its surface.</title>
        <authorList>
            <person name="Treitli S.C."/>
            <person name="Kolisko M."/>
            <person name="Husnik F."/>
            <person name="Keeling P."/>
            <person name="Hampl V."/>
        </authorList>
    </citation>
    <scope>NUCLEOTIDE SEQUENCE [LARGE SCALE GENOMIC DNA]</scope>
    <source>
        <strain evidence="2">ST1C</strain>
    </source>
</reference>
<feature type="region of interest" description="Disordered" evidence="1">
    <location>
        <begin position="94"/>
        <end position="119"/>
    </location>
</feature>
<evidence type="ECO:0000256" key="1">
    <source>
        <dbReference type="SAM" id="MobiDB-lite"/>
    </source>
</evidence>
<accession>A0A5J4UP38</accession>
<feature type="compositionally biased region" description="Polar residues" evidence="1">
    <location>
        <begin position="24"/>
        <end position="35"/>
    </location>
</feature>
<organism evidence="2 3">
    <name type="scientific">Streblomastix strix</name>
    <dbReference type="NCBI Taxonomy" id="222440"/>
    <lineage>
        <taxon>Eukaryota</taxon>
        <taxon>Metamonada</taxon>
        <taxon>Preaxostyla</taxon>
        <taxon>Oxymonadida</taxon>
        <taxon>Streblomastigidae</taxon>
        <taxon>Streblomastix</taxon>
    </lineage>
</organism>
<protein>
    <submittedName>
        <fullName evidence="2">Uncharacterized protein</fullName>
    </submittedName>
</protein>
<name>A0A5J4UP38_9EUKA</name>
<proteinExistence type="predicted"/>
<evidence type="ECO:0000313" key="3">
    <source>
        <dbReference type="Proteomes" id="UP000324800"/>
    </source>
</evidence>
<evidence type="ECO:0000313" key="2">
    <source>
        <dbReference type="EMBL" id="KAA6371842.1"/>
    </source>
</evidence>
<dbReference type="Proteomes" id="UP000324800">
    <property type="component" value="Unassembled WGS sequence"/>
</dbReference>
<feature type="compositionally biased region" description="Basic and acidic residues" evidence="1">
    <location>
        <begin position="94"/>
        <end position="106"/>
    </location>
</feature>
<comment type="caution">
    <text evidence="2">The sequence shown here is derived from an EMBL/GenBank/DDBJ whole genome shotgun (WGS) entry which is preliminary data.</text>
</comment>
<feature type="compositionally biased region" description="Basic and acidic residues" evidence="1">
    <location>
        <begin position="1"/>
        <end position="14"/>
    </location>
</feature>
<feature type="region of interest" description="Disordered" evidence="1">
    <location>
        <begin position="1"/>
        <end position="35"/>
    </location>
</feature>
<dbReference type="AlphaFoldDB" id="A0A5J4UP38"/>
<sequence>MLDEHSTPAERYGIDEDEEEEEVGTNTNPSNVQSKKVGNIQNQGTLVRNAVINQEIELGLFDMCEEVLGWPTEDMQNDIFDKQVAEEEAKMMAELKKQKEEEEEKKKRGSAMQRYMQQQ</sequence>